<dbReference type="InterPro" id="IPR020846">
    <property type="entry name" value="MFS_dom"/>
</dbReference>
<organism evidence="8 9">
    <name type="scientific">Phyllotreta striolata</name>
    <name type="common">Striped flea beetle</name>
    <name type="synonym">Crioceris striolata</name>
    <dbReference type="NCBI Taxonomy" id="444603"/>
    <lineage>
        <taxon>Eukaryota</taxon>
        <taxon>Metazoa</taxon>
        <taxon>Ecdysozoa</taxon>
        <taxon>Arthropoda</taxon>
        <taxon>Hexapoda</taxon>
        <taxon>Insecta</taxon>
        <taxon>Pterygota</taxon>
        <taxon>Neoptera</taxon>
        <taxon>Endopterygota</taxon>
        <taxon>Coleoptera</taxon>
        <taxon>Polyphaga</taxon>
        <taxon>Cucujiformia</taxon>
        <taxon>Chrysomeloidea</taxon>
        <taxon>Chrysomelidae</taxon>
        <taxon>Galerucinae</taxon>
        <taxon>Alticini</taxon>
        <taxon>Phyllotreta</taxon>
    </lineage>
</organism>
<name>A0A9N9XR98_PHYSR</name>
<feature type="transmembrane region" description="Helical" evidence="6">
    <location>
        <begin position="383"/>
        <end position="406"/>
    </location>
</feature>
<feature type="transmembrane region" description="Helical" evidence="6">
    <location>
        <begin position="128"/>
        <end position="146"/>
    </location>
</feature>
<feature type="compositionally biased region" description="Polar residues" evidence="5">
    <location>
        <begin position="453"/>
        <end position="463"/>
    </location>
</feature>
<proteinExistence type="predicted"/>
<feature type="compositionally biased region" description="Basic and acidic residues" evidence="5">
    <location>
        <begin position="464"/>
        <end position="476"/>
    </location>
</feature>
<dbReference type="EMBL" id="OU900095">
    <property type="protein sequence ID" value="CAG9858929.1"/>
    <property type="molecule type" value="Genomic_DNA"/>
</dbReference>
<comment type="subcellular location">
    <subcellularLocation>
        <location evidence="1">Membrane</location>
        <topology evidence="1">Multi-pass membrane protein</topology>
    </subcellularLocation>
</comment>
<feature type="transmembrane region" description="Helical" evidence="6">
    <location>
        <begin position="26"/>
        <end position="49"/>
    </location>
</feature>
<feature type="transmembrane region" description="Helical" evidence="6">
    <location>
        <begin position="97"/>
        <end position="116"/>
    </location>
</feature>
<dbReference type="FunFam" id="1.20.1250.20:FF:000532">
    <property type="entry name" value="SLC (SoLute Carrier) homolog"/>
    <property type="match status" value="1"/>
</dbReference>
<dbReference type="Gene3D" id="1.20.1250.20">
    <property type="entry name" value="MFS general substrate transporter like domains"/>
    <property type="match status" value="2"/>
</dbReference>
<dbReference type="Pfam" id="PF07690">
    <property type="entry name" value="MFS_1"/>
    <property type="match status" value="1"/>
</dbReference>
<evidence type="ECO:0000256" key="6">
    <source>
        <dbReference type="SAM" id="Phobius"/>
    </source>
</evidence>
<dbReference type="SUPFAM" id="SSF103473">
    <property type="entry name" value="MFS general substrate transporter"/>
    <property type="match status" value="1"/>
</dbReference>
<sequence>MEEKTLTDESRINKGPRIGVRHVQMLLMALIGFLMYYTRFGFSVSLVAMTNKYSPNPDVPYYNWTNKSFILSTFFWGYVIPQIPVGILGTKFGMKNFLLLALLINSLCMVVIPSVAERFGSEGVMACRIIQGIGQGLVVPCLHGIIGKWALPNERCRVYGYMSTGYILGTVAGAGANGYICASWIGWPLTFYLIPSLGFVLAFFYYMYGATCPATHKTISEEERTYIESKLKSQNIYNVPIPYRDIFTSKPFLAQLTMALCSGWGYSIFTTEMPIYMDKVMKLNIESNGLVSSLPSVFVLLTINVATHLADLLVKRNYLSITNTRKLMSATGSLGCAGLLFLFVTIPTDSELFCVLTLALAYGFRSFNCGGYSTNHLDLAPNFSAALMGIINTSSEIFSSITPLSIHYIVYDESDKSLWRIVFIIAVVLYVFSTCVYLVFASGEAQPWNYTPVRQNADATPTDRTTDSEQEKSQLV</sequence>
<dbReference type="PANTHER" id="PTHR11662">
    <property type="entry name" value="SOLUTE CARRIER FAMILY 17"/>
    <property type="match status" value="1"/>
</dbReference>
<evidence type="ECO:0000256" key="3">
    <source>
        <dbReference type="ARBA" id="ARBA00022989"/>
    </source>
</evidence>
<reference evidence="8" key="1">
    <citation type="submission" date="2022-01" db="EMBL/GenBank/DDBJ databases">
        <authorList>
            <person name="King R."/>
        </authorList>
    </citation>
    <scope>NUCLEOTIDE SEQUENCE</scope>
</reference>
<evidence type="ECO:0000256" key="1">
    <source>
        <dbReference type="ARBA" id="ARBA00004141"/>
    </source>
</evidence>
<evidence type="ECO:0000256" key="2">
    <source>
        <dbReference type="ARBA" id="ARBA00022692"/>
    </source>
</evidence>
<feature type="domain" description="Major facilitator superfamily (MFS) profile" evidence="7">
    <location>
        <begin position="24"/>
        <end position="445"/>
    </location>
</feature>
<dbReference type="GO" id="GO:0006820">
    <property type="term" value="P:monoatomic anion transport"/>
    <property type="evidence" value="ECO:0007669"/>
    <property type="project" value="TreeGrafter"/>
</dbReference>
<feature type="transmembrane region" description="Helical" evidence="6">
    <location>
        <begin position="418"/>
        <end position="440"/>
    </location>
</feature>
<dbReference type="PROSITE" id="PS50850">
    <property type="entry name" value="MFS"/>
    <property type="match status" value="1"/>
</dbReference>
<feature type="transmembrane region" description="Helical" evidence="6">
    <location>
        <begin position="191"/>
        <end position="208"/>
    </location>
</feature>
<feature type="transmembrane region" description="Helical" evidence="6">
    <location>
        <begin position="69"/>
        <end position="90"/>
    </location>
</feature>
<dbReference type="InterPro" id="IPR050382">
    <property type="entry name" value="MFS_Na/Anion_cotransporter"/>
</dbReference>
<keyword evidence="9" id="KW-1185">Reference proteome</keyword>
<keyword evidence="2 6" id="KW-0812">Transmembrane</keyword>
<keyword evidence="4 6" id="KW-0472">Membrane</keyword>
<evidence type="ECO:0000313" key="9">
    <source>
        <dbReference type="Proteomes" id="UP001153712"/>
    </source>
</evidence>
<evidence type="ECO:0000259" key="7">
    <source>
        <dbReference type="PROSITE" id="PS50850"/>
    </source>
</evidence>
<protein>
    <recommendedName>
        <fullName evidence="7">Major facilitator superfamily (MFS) profile domain-containing protein</fullName>
    </recommendedName>
</protein>
<dbReference type="GO" id="GO:0022857">
    <property type="term" value="F:transmembrane transporter activity"/>
    <property type="evidence" value="ECO:0007669"/>
    <property type="project" value="InterPro"/>
</dbReference>
<feature type="transmembrane region" description="Helical" evidence="6">
    <location>
        <begin position="289"/>
        <end position="314"/>
    </location>
</feature>
<dbReference type="OrthoDB" id="2985014at2759"/>
<dbReference type="Proteomes" id="UP001153712">
    <property type="component" value="Chromosome 2"/>
</dbReference>
<dbReference type="GO" id="GO:0016020">
    <property type="term" value="C:membrane"/>
    <property type="evidence" value="ECO:0007669"/>
    <property type="project" value="UniProtKB-SubCell"/>
</dbReference>
<accession>A0A9N9XR98</accession>
<evidence type="ECO:0000256" key="5">
    <source>
        <dbReference type="SAM" id="MobiDB-lite"/>
    </source>
</evidence>
<dbReference type="InterPro" id="IPR011701">
    <property type="entry name" value="MFS"/>
</dbReference>
<gene>
    <name evidence="8" type="ORF">PHYEVI_LOCUS5316</name>
</gene>
<dbReference type="InterPro" id="IPR036259">
    <property type="entry name" value="MFS_trans_sf"/>
</dbReference>
<dbReference type="AlphaFoldDB" id="A0A9N9XR98"/>
<feature type="region of interest" description="Disordered" evidence="5">
    <location>
        <begin position="453"/>
        <end position="476"/>
    </location>
</feature>
<evidence type="ECO:0000313" key="8">
    <source>
        <dbReference type="EMBL" id="CAG9858929.1"/>
    </source>
</evidence>
<feature type="transmembrane region" description="Helical" evidence="6">
    <location>
        <begin position="334"/>
        <end position="363"/>
    </location>
</feature>
<keyword evidence="3 6" id="KW-1133">Transmembrane helix</keyword>
<dbReference type="PANTHER" id="PTHR11662:SF280">
    <property type="entry name" value="FI21844P1-RELATED"/>
    <property type="match status" value="1"/>
</dbReference>
<evidence type="ECO:0000256" key="4">
    <source>
        <dbReference type="ARBA" id="ARBA00023136"/>
    </source>
</evidence>
<feature type="transmembrane region" description="Helical" evidence="6">
    <location>
        <begin position="158"/>
        <end position="185"/>
    </location>
</feature>